<dbReference type="InterPro" id="IPR001845">
    <property type="entry name" value="HTH_ArsR_DNA-bd_dom"/>
</dbReference>
<dbReference type="RefSeq" id="WP_342210987.1">
    <property type="nucleotide sequence ID" value="NZ_FUIG01000044.1"/>
</dbReference>
<evidence type="ECO:0000259" key="4">
    <source>
        <dbReference type="PROSITE" id="PS50987"/>
    </source>
</evidence>
<evidence type="ECO:0000313" key="6">
    <source>
        <dbReference type="Proteomes" id="UP000245698"/>
    </source>
</evidence>
<dbReference type="InterPro" id="IPR051011">
    <property type="entry name" value="Metal_resp_trans_reg"/>
</dbReference>
<evidence type="ECO:0000313" key="5">
    <source>
        <dbReference type="EMBL" id="SJM33710.1"/>
    </source>
</evidence>
<dbReference type="InterPro" id="IPR036388">
    <property type="entry name" value="WH-like_DNA-bd_sf"/>
</dbReference>
<dbReference type="Proteomes" id="UP000245698">
    <property type="component" value="Unassembled WGS sequence"/>
</dbReference>
<feature type="domain" description="HTH arsR-type" evidence="4">
    <location>
        <begin position="5"/>
        <end position="99"/>
    </location>
</feature>
<dbReference type="PROSITE" id="PS50987">
    <property type="entry name" value="HTH_ARSR_2"/>
    <property type="match status" value="1"/>
</dbReference>
<dbReference type="InterPro" id="IPR011991">
    <property type="entry name" value="ArsR-like_HTH"/>
</dbReference>
<dbReference type="PANTHER" id="PTHR43132">
    <property type="entry name" value="ARSENICAL RESISTANCE OPERON REPRESSOR ARSR-RELATED"/>
    <property type="match status" value="1"/>
</dbReference>
<evidence type="ECO:0000256" key="3">
    <source>
        <dbReference type="ARBA" id="ARBA00023163"/>
    </source>
</evidence>
<dbReference type="PRINTS" id="PR00778">
    <property type="entry name" value="HTHARSR"/>
</dbReference>
<keyword evidence="2" id="KW-0238">DNA-binding</keyword>
<evidence type="ECO:0000256" key="1">
    <source>
        <dbReference type="ARBA" id="ARBA00023015"/>
    </source>
</evidence>
<dbReference type="PANTHER" id="PTHR43132:SF6">
    <property type="entry name" value="HTH-TYPE TRANSCRIPTIONAL REPRESSOR CZRA"/>
    <property type="match status" value="1"/>
</dbReference>
<sequence length="102" mass="11376">MSVDLKEIDVHPIAEMFRLLGDPTRLRILLACLDEPRSVGEIAAHAGASQSLASHHLRLLRGAWLVKGTRDARQVFYQAADQHVRHMLANVIAHSVEEVHDP</sequence>
<dbReference type="NCBIfam" id="NF033788">
    <property type="entry name" value="HTH_metalloreg"/>
    <property type="match status" value="1"/>
</dbReference>
<keyword evidence="3" id="KW-0804">Transcription</keyword>
<dbReference type="AlphaFoldDB" id="A0A2P9ARB8"/>
<organism evidence="5 6">
    <name type="scientific">Mesorhizobium delmotii</name>
    <dbReference type="NCBI Taxonomy" id="1631247"/>
    <lineage>
        <taxon>Bacteria</taxon>
        <taxon>Pseudomonadati</taxon>
        <taxon>Pseudomonadota</taxon>
        <taxon>Alphaproteobacteria</taxon>
        <taxon>Hyphomicrobiales</taxon>
        <taxon>Phyllobacteriaceae</taxon>
        <taxon>Mesorhizobium</taxon>
    </lineage>
</organism>
<dbReference type="GO" id="GO:0003677">
    <property type="term" value="F:DNA binding"/>
    <property type="evidence" value="ECO:0007669"/>
    <property type="project" value="UniProtKB-KW"/>
</dbReference>
<evidence type="ECO:0000256" key="2">
    <source>
        <dbReference type="ARBA" id="ARBA00023125"/>
    </source>
</evidence>
<keyword evidence="1" id="KW-0805">Transcription regulation</keyword>
<gene>
    <name evidence="5" type="ORF">BQ8482_360111</name>
</gene>
<proteinExistence type="predicted"/>
<dbReference type="EMBL" id="FUIG01000044">
    <property type="protein sequence ID" value="SJM33710.1"/>
    <property type="molecule type" value="Genomic_DNA"/>
</dbReference>
<dbReference type="SUPFAM" id="SSF46785">
    <property type="entry name" value="Winged helix' DNA-binding domain"/>
    <property type="match status" value="1"/>
</dbReference>
<accession>A0A2P9ARB8</accession>
<dbReference type="SMART" id="SM00418">
    <property type="entry name" value="HTH_ARSR"/>
    <property type="match status" value="1"/>
</dbReference>
<keyword evidence="6" id="KW-1185">Reference proteome</keyword>
<protein>
    <submittedName>
        <fullName evidence="5">Transcriptional regulator, ArsR family</fullName>
    </submittedName>
</protein>
<dbReference type="Gene3D" id="1.10.10.10">
    <property type="entry name" value="Winged helix-like DNA-binding domain superfamily/Winged helix DNA-binding domain"/>
    <property type="match status" value="1"/>
</dbReference>
<dbReference type="InterPro" id="IPR036390">
    <property type="entry name" value="WH_DNA-bd_sf"/>
</dbReference>
<reference evidence="6" key="1">
    <citation type="submission" date="2016-12" db="EMBL/GenBank/DDBJ databases">
        <authorList>
            <person name="Brunel B."/>
        </authorList>
    </citation>
    <scope>NUCLEOTIDE SEQUENCE [LARGE SCALE GENOMIC DNA]</scope>
</reference>
<name>A0A2P9ARB8_9HYPH</name>
<dbReference type="GO" id="GO:0003700">
    <property type="term" value="F:DNA-binding transcription factor activity"/>
    <property type="evidence" value="ECO:0007669"/>
    <property type="project" value="InterPro"/>
</dbReference>
<dbReference type="CDD" id="cd00090">
    <property type="entry name" value="HTH_ARSR"/>
    <property type="match status" value="1"/>
</dbReference>
<dbReference type="Pfam" id="PF01022">
    <property type="entry name" value="HTH_5"/>
    <property type="match status" value="1"/>
</dbReference>